<evidence type="ECO:0000313" key="2">
    <source>
        <dbReference type="Proteomes" id="UP000325563"/>
    </source>
</evidence>
<sequence>MIGNSWARPDEHGGHEEQLAELGLKYEYFEQLIREGEEARAAATKDDANNAAGTFDYFARVRTLRNLLRTEEQWHRYDPKQSPLTVNPDKSMGIGVLLGDARTGLPGNPQPRSHRPAGVAKESLVARNQDIDPGLFPMPLAEEELEAQRNEDEYANLTTWYLLTFRYTARKQGFIEVRSELSLPSRVGPRGKIDSWDRRILLPAIRFKKTFDYPDGDTGFDVAVEEW</sequence>
<dbReference type="Proteomes" id="UP000325563">
    <property type="component" value="Chromosome"/>
</dbReference>
<gene>
    <name evidence="1" type="ORF">CP980_16285</name>
</gene>
<accession>A0A5J6J9A7</accession>
<keyword evidence="2" id="KW-1185">Reference proteome</keyword>
<organism evidence="1 2">
    <name type="scientific">Streptomyces vinaceus</name>
    <dbReference type="NCBI Taxonomy" id="1960"/>
    <lineage>
        <taxon>Bacteria</taxon>
        <taxon>Bacillati</taxon>
        <taxon>Actinomycetota</taxon>
        <taxon>Actinomycetes</taxon>
        <taxon>Kitasatosporales</taxon>
        <taxon>Streptomycetaceae</taxon>
        <taxon>Streptomyces</taxon>
    </lineage>
</organism>
<dbReference type="GeneID" id="95612101"/>
<dbReference type="AlphaFoldDB" id="A0A5J6J9A7"/>
<dbReference type="KEGG" id="svn:CP980_16285"/>
<evidence type="ECO:0000313" key="1">
    <source>
        <dbReference type="EMBL" id="QEV46452.1"/>
    </source>
</evidence>
<proteinExistence type="predicted"/>
<protein>
    <submittedName>
        <fullName evidence="1">Uncharacterized protein</fullName>
    </submittedName>
</protein>
<reference evidence="1 2" key="1">
    <citation type="submission" date="2017-09" db="EMBL/GenBank/DDBJ databases">
        <authorList>
            <person name="Lee N."/>
            <person name="Cho B.-K."/>
        </authorList>
    </citation>
    <scope>NUCLEOTIDE SEQUENCE [LARGE SCALE GENOMIC DNA]</scope>
    <source>
        <strain evidence="1 2">ATCC 27476</strain>
    </source>
</reference>
<dbReference type="EMBL" id="CP023692">
    <property type="protein sequence ID" value="QEV46452.1"/>
    <property type="molecule type" value="Genomic_DNA"/>
</dbReference>
<dbReference type="RefSeq" id="WP_150528463.1">
    <property type="nucleotide sequence ID" value="NZ_BNBW01000032.1"/>
</dbReference>
<name>A0A5J6J9A7_STRVI</name>